<dbReference type="Proteomes" id="UP000558089">
    <property type="component" value="Unassembled WGS sequence"/>
</dbReference>
<evidence type="ECO:0000313" key="1">
    <source>
        <dbReference type="EMBL" id="NVN17731.1"/>
    </source>
</evidence>
<proteinExistence type="predicted"/>
<dbReference type="EMBL" id="WYET01000002">
    <property type="protein sequence ID" value="NVN17731.1"/>
    <property type="molecule type" value="Genomic_DNA"/>
</dbReference>
<protein>
    <submittedName>
        <fullName evidence="1">Uncharacterized protein</fullName>
    </submittedName>
</protein>
<organism evidence="1 2">
    <name type="scientific">Flagellimonas chongwuensis</name>
    <dbReference type="NCBI Taxonomy" id="2697365"/>
    <lineage>
        <taxon>Bacteria</taxon>
        <taxon>Pseudomonadati</taxon>
        <taxon>Bacteroidota</taxon>
        <taxon>Flavobacteriia</taxon>
        <taxon>Flavobacteriales</taxon>
        <taxon>Flavobacteriaceae</taxon>
        <taxon>Flagellimonas</taxon>
    </lineage>
</organism>
<comment type="caution">
    <text evidence="1">The sequence shown here is derived from an EMBL/GenBank/DDBJ whole genome shotgun (WGS) entry which is preliminary data.</text>
</comment>
<reference evidence="1 2" key="1">
    <citation type="submission" date="2020-01" db="EMBL/GenBank/DDBJ databases">
        <title>Draft Genome Analysis of Muricauda sp. HICW Isolated from coastal seawater of PR China.</title>
        <authorList>
            <person name="Chen M.-X."/>
        </authorList>
    </citation>
    <scope>NUCLEOTIDE SEQUENCE [LARGE SCALE GENOMIC DNA]</scope>
    <source>
        <strain evidence="1 2">HICW</strain>
    </source>
</reference>
<sequence>MKKLMLTSILLATLAVVFGGMNAFQKIDRFSFISKTGTAANHEMIHVVKYDDCITQEDLPKRHFLFTHQITHQHIEPEYNRVNESARKYSTALDSTLKSLSTVDAHDFIHKTFQDAKNEASREDISEMQRHYQFEIMRMCLDKDKHLNQNTIGRIL</sequence>
<dbReference type="RefSeq" id="WP_108246837.1">
    <property type="nucleotide sequence ID" value="NZ_WYET01000002.1"/>
</dbReference>
<evidence type="ECO:0000313" key="2">
    <source>
        <dbReference type="Proteomes" id="UP000558089"/>
    </source>
</evidence>
<keyword evidence="2" id="KW-1185">Reference proteome</keyword>
<name>A0A850N913_9FLAO</name>
<gene>
    <name evidence="1" type="ORF">GUA46_05200</name>
</gene>
<dbReference type="AlphaFoldDB" id="A0A850N913"/>
<accession>A0A850N913</accession>